<feature type="transmembrane region" description="Helical" evidence="2">
    <location>
        <begin position="118"/>
        <end position="140"/>
    </location>
</feature>
<accession>A0A345XUT6</accession>
<keyword evidence="2" id="KW-0812">Transmembrane</keyword>
<keyword evidence="2" id="KW-0472">Membrane</keyword>
<protein>
    <submittedName>
        <fullName evidence="4">DUF2510 domain-containing protein</fullName>
    </submittedName>
</protein>
<feature type="compositionally biased region" description="Pro residues" evidence="1">
    <location>
        <begin position="84"/>
        <end position="102"/>
    </location>
</feature>
<keyword evidence="2" id="KW-1133">Transmembrane helix</keyword>
<dbReference type="KEGG" id="sarm:DVA86_24885"/>
<feature type="region of interest" description="Disordered" evidence="1">
    <location>
        <begin position="75"/>
        <end position="114"/>
    </location>
</feature>
<dbReference type="AlphaFoldDB" id="A0A345XUT6"/>
<evidence type="ECO:0000256" key="1">
    <source>
        <dbReference type="SAM" id="MobiDB-lite"/>
    </source>
</evidence>
<sequence length="357" mass="37755">MGNASGRTRAQFTCPPRGALIPLRNRSTTYGSVHVMSMSTPPGWYRDSEHPAYGGGSARERWWDGANWTAHTRPVTPEMGAQPPQMPPPIPVQTPPSAPGPSVPAAAGSGDRSSRGRVIGIVAGSVIAGAGLAVGAMLLFGGGDDDNSSDDNAKPAPSKKSSAPASGGPRPGLETPGSEPAEQEVNPTSGIKLPILDGWEQSTPNAAGGDTIETGLHPCEDDKEATCTRGQVSVHRSSEDRGTKMTLKEIAERDVKKQLKNSFGVEGNTHEVAKSEQVVVTTESGYRVRWKISDKSGPMAYLESVVFPSPHDDGSILIFHIFAQIHPKAPSIEFSEQLLIKTQKIPRTDRGGEGDTI</sequence>
<evidence type="ECO:0000313" key="4">
    <source>
        <dbReference type="EMBL" id="AXK35402.1"/>
    </source>
</evidence>
<feature type="compositionally biased region" description="Low complexity" evidence="1">
    <location>
        <begin position="154"/>
        <end position="168"/>
    </location>
</feature>
<keyword evidence="5" id="KW-1185">Reference proteome</keyword>
<evidence type="ECO:0000259" key="3">
    <source>
        <dbReference type="Pfam" id="PF10708"/>
    </source>
</evidence>
<dbReference type="Proteomes" id="UP000254425">
    <property type="component" value="Chromosome"/>
</dbReference>
<dbReference type="Pfam" id="PF10708">
    <property type="entry name" value="DUF2510"/>
    <property type="match status" value="1"/>
</dbReference>
<reference evidence="4 5" key="1">
    <citation type="submission" date="2018-07" db="EMBL/GenBank/DDBJ databases">
        <title>Draft genome of the type strain Streptomyces armeniacus ATCC 15676.</title>
        <authorList>
            <person name="Labana P."/>
            <person name="Gosse J.T."/>
            <person name="Boddy C.N."/>
        </authorList>
    </citation>
    <scope>NUCLEOTIDE SEQUENCE [LARGE SCALE GENOMIC DNA]</scope>
    <source>
        <strain evidence="4 5">ATCC 15676</strain>
    </source>
</reference>
<feature type="region of interest" description="Disordered" evidence="1">
    <location>
        <begin position="146"/>
        <end position="218"/>
    </location>
</feature>
<name>A0A345XUT6_9ACTN</name>
<evidence type="ECO:0000256" key="2">
    <source>
        <dbReference type="SAM" id="Phobius"/>
    </source>
</evidence>
<gene>
    <name evidence="4" type="ORF">DVA86_24885</name>
</gene>
<feature type="compositionally biased region" description="Low complexity" evidence="1">
    <location>
        <begin position="103"/>
        <end position="114"/>
    </location>
</feature>
<evidence type="ECO:0000313" key="5">
    <source>
        <dbReference type="Proteomes" id="UP000254425"/>
    </source>
</evidence>
<feature type="domain" description="DUF2510" evidence="3">
    <location>
        <begin position="42"/>
        <end position="77"/>
    </location>
</feature>
<dbReference type="InterPro" id="IPR018929">
    <property type="entry name" value="DUF2510"/>
</dbReference>
<dbReference type="EMBL" id="CP031320">
    <property type="protein sequence ID" value="AXK35402.1"/>
    <property type="molecule type" value="Genomic_DNA"/>
</dbReference>
<organism evidence="4 5">
    <name type="scientific">Streptomyces armeniacus</name>
    <dbReference type="NCBI Taxonomy" id="83291"/>
    <lineage>
        <taxon>Bacteria</taxon>
        <taxon>Bacillati</taxon>
        <taxon>Actinomycetota</taxon>
        <taxon>Actinomycetes</taxon>
        <taxon>Kitasatosporales</taxon>
        <taxon>Streptomycetaceae</taxon>
        <taxon>Streptomyces</taxon>
    </lineage>
</organism>
<proteinExistence type="predicted"/>